<evidence type="ECO:0000256" key="4">
    <source>
        <dbReference type="ARBA" id="ARBA00022692"/>
    </source>
</evidence>
<evidence type="ECO:0000256" key="8">
    <source>
        <dbReference type="SAM" id="Phobius"/>
    </source>
</evidence>
<comment type="subcellular location">
    <subcellularLocation>
        <location evidence="1">Cell membrane</location>
        <topology evidence="1">Multi-pass membrane protein</topology>
    </subcellularLocation>
</comment>
<feature type="transmembrane region" description="Helical" evidence="8">
    <location>
        <begin position="92"/>
        <end position="114"/>
    </location>
</feature>
<keyword evidence="6 8" id="KW-0472">Membrane</keyword>
<evidence type="ECO:0000256" key="2">
    <source>
        <dbReference type="ARBA" id="ARBA00007430"/>
    </source>
</evidence>
<sequence length="526" mass="58069">MPVLDNSQRETRKGLTKGLFSLGSAQVLGRSIRFASSIILARLLTPEVFGEVAIILASFELISAPTRRITSVPLLKMDDKTFHSALPIANKINWFVAIIAFVAMSLLSWPLAFLHQDSTLIPPMILMATSYLLLPLGMLHATSNLKTNEIPVVGQAIMWQTIADGVLTASLALLGLGIWAIIIPKVLVILIWVGIHRNHTSLVYGSDSQCPPAEHFYYQNHAINSRSEIETTSVSHQVASLAKMKDDTGLADLQNLAISIKLIANLRDAEEIKKITHKLTERAPSTNDMLHMGAHIGLYDLSIALRNNIDYLLVGYFLGLEALGVYFFAVTASLGICTAMGQGSSSKVKPDPHTNPPSDKYSSSQSEIRNRYWHSLSQRLKIAVPIIVLQLVFAPLYLPFVYGEHWLDAGAFPVFILFSLCGLIRPYGEAASQLLTNINMQGINLKFNMGFTLLLVLTIGFFSQWGLKEVALGVFLTQLFTTVLVSYYAQSFILKSSVCKENNSSSNNKENKKMAKEFEQELPNDA</sequence>
<feature type="transmembrane region" description="Helical" evidence="8">
    <location>
        <begin position="470"/>
        <end position="489"/>
    </location>
</feature>
<protein>
    <submittedName>
        <fullName evidence="10">Oligosaccharide flippase family protein</fullName>
    </submittedName>
</protein>
<organism evidence="10 11">
    <name type="scientific">Shewanella psychropiezotolerans</name>
    <dbReference type="NCBI Taxonomy" id="2593655"/>
    <lineage>
        <taxon>Bacteria</taxon>
        <taxon>Pseudomonadati</taxon>
        <taxon>Pseudomonadota</taxon>
        <taxon>Gammaproteobacteria</taxon>
        <taxon>Alteromonadales</taxon>
        <taxon>Shewanellaceae</taxon>
        <taxon>Shewanella</taxon>
    </lineage>
</organism>
<evidence type="ECO:0000256" key="1">
    <source>
        <dbReference type="ARBA" id="ARBA00004651"/>
    </source>
</evidence>
<feature type="compositionally biased region" description="Basic and acidic residues" evidence="7">
    <location>
        <begin position="509"/>
        <end position="519"/>
    </location>
</feature>
<feature type="compositionally biased region" description="Polar residues" evidence="7">
    <location>
        <begin position="356"/>
        <end position="365"/>
    </location>
</feature>
<reference evidence="10 11" key="1">
    <citation type="submission" date="2019-07" db="EMBL/GenBank/DDBJ databases">
        <title>Shewanella sp. YLB-06 whole genomic sequence.</title>
        <authorList>
            <person name="Yu L."/>
        </authorList>
    </citation>
    <scope>NUCLEOTIDE SEQUENCE [LARGE SCALE GENOMIC DNA]</scope>
    <source>
        <strain evidence="10 11">YLB-06</strain>
    </source>
</reference>
<dbReference type="PANTHER" id="PTHR30250:SF10">
    <property type="entry name" value="LIPOPOLYSACCHARIDE BIOSYNTHESIS PROTEIN WZXC"/>
    <property type="match status" value="1"/>
</dbReference>
<gene>
    <name evidence="10" type="ORF">FM037_10120</name>
</gene>
<dbReference type="Pfam" id="PF13440">
    <property type="entry name" value="Polysacc_synt_3"/>
    <property type="match status" value="2"/>
</dbReference>
<evidence type="ECO:0000256" key="3">
    <source>
        <dbReference type="ARBA" id="ARBA00022475"/>
    </source>
</evidence>
<dbReference type="PANTHER" id="PTHR30250">
    <property type="entry name" value="PST FAMILY PREDICTED COLANIC ACID TRANSPORTER"/>
    <property type="match status" value="1"/>
</dbReference>
<name>A0ABX5WWQ9_9GAMM</name>
<evidence type="ECO:0000256" key="5">
    <source>
        <dbReference type="ARBA" id="ARBA00022989"/>
    </source>
</evidence>
<dbReference type="InterPro" id="IPR050833">
    <property type="entry name" value="Poly_Biosynth_Transport"/>
</dbReference>
<feature type="transmembrane region" description="Helical" evidence="8">
    <location>
        <begin position="445"/>
        <end position="464"/>
    </location>
</feature>
<evidence type="ECO:0000256" key="7">
    <source>
        <dbReference type="SAM" id="MobiDB-lite"/>
    </source>
</evidence>
<evidence type="ECO:0000259" key="9">
    <source>
        <dbReference type="PROSITE" id="PS50042"/>
    </source>
</evidence>
<dbReference type="Proteomes" id="UP000315947">
    <property type="component" value="Chromosome"/>
</dbReference>
<dbReference type="PROSITE" id="PS50042">
    <property type="entry name" value="CNMP_BINDING_3"/>
    <property type="match status" value="1"/>
</dbReference>
<evidence type="ECO:0000313" key="10">
    <source>
        <dbReference type="EMBL" id="QDO83531.1"/>
    </source>
</evidence>
<feature type="domain" description="Cyclic nucleotide-binding" evidence="9">
    <location>
        <begin position="23"/>
        <end position="86"/>
    </location>
</feature>
<comment type="similarity">
    <text evidence="2">Belongs to the polysaccharide synthase family.</text>
</comment>
<accession>A0ABX5WWQ9</accession>
<proteinExistence type="inferred from homology"/>
<dbReference type="InterPro" id="IPR000595">
    <property type="entry name" value="cNMP-bd_dom"/>
</dbReference>
<feature type="transmembrane region" description="Helical" evidence="8">
    <location>
        <begin position="311"/>
        <end position="337"/>
    </location>
</feature>
<evidence type="ECO:0000313" key="11">
    <source>
        <dbReference type="Proteomes" id="UP000315947"/>
    </source>
</evidence>
<feature type="transmembrane region" description="Helical" evidence="8">
    <location>
        <begin position="406"/>
        <end position="424"/>
    </location>
</feature>
<keyword evidence="4 8" id="KW-0812">Transmembrane</keyword>
<keyword evidence="11" id="KW-1185">Reference proteome</keyword>
<feature type="transmembrane region" description="Helical" evidence="8">
    <location>
        <begin position="120"/>
        <end position="141"/>
    </location>
</feature>
<dbReference type="EMBL" id="CP041614">
    <property type="protein sequence ID" value="QDO83531.1"/>
    <property type="molecule type" value="Genomic_DNA"/>
</dbReference>
<keyword evidence="3" id="KW-1003">Cell membrane</keyword>
<evidence type="ECO:0000256" key="6">
    <source>
        <dbReference type="ARBA" id="ARBA00023136"/>
    </source>
</evidence>
<keyword evidence="5 8" id="KW-1133">Transmembrane helix</keyword>
<dbReference type="RefSeq" id="WP_144045907.1">
    <property type="nucleotide sequence ID" value="NZ_CP041614.1"/>
</dbReference>
<feature type="region of interest" description="Disordered" evidence="7">
    <location>
        <begin position="343"/>
        <end position="365"/>
    </location>
</feature>
<feature type="transmembrane region" description="Helical" evidence="8">
    <location>
        <begin position="380"/>
        <end position="400"/>
    </location>
</feature>
<feature type="transmembrane region" description="Helical" evidence="8">
    <location>
        <begin position="162"/>
        <end position="195"/>
    </location>
</feature>
<feature type="region of interest" description="Disordered" evidence="7">
    <location>
        <begin position="501"/>
        <end position="526"/>
    </location>
</feature>